<proteinExistence type="predicted"/>
<sequence>MLGRVLLVLSVLVSFRVRLVNSHQESSERSCNPDPDIRLRASFRPGIITFDDHVDEWNGIDGFQFSLLPPLWTQFLTNYTMVGSLPLSENKKCPSVALMFQIKEDASYHKMGGCNEAPDNCTSKTCQGHEVDIMHFSIGNAIPRRLYGGNPIDNRAGNGGDR</sequence>
<dbReference type="EMBL" id="JACBKZ010000015">
    <property type="protein sequence ID" value="KAF5931453.1"/>
    <property type="molecule type" value="Genomic_DNA"/>
</dbReference>
<keyword evidence="1" id="KW-0732">Signal</keyword>
<feature type="signal peptide" evidence="1">
    <location>
        <begin position="1"/>
        <end position="22"/>
    </location>
</feature>
<evidence type="ECO:0000313" key="2">
    <source>
        <dbReference type="EMBL" id="KAF5931453.1"/>
    </source>
</evidence>
<feature type="chain" id="PRO_5029895833" evidence="1">
    <location>
        <begin position="23"/>
        <end position="162"/>
    </location>
</feature>
<comment type="caution">
    <text evidence="2">The sequence shown here is derived from an EMBL/GenBank/DDBJ whole genome shotgun (WGS) entry which is preliminary data.</text>
</comment>
<gene>
    <name evidence="2" type="ORF">HYC85_032326</name>
</gene>
<dbReference type="PANTHER" id="PTHR36044:SF1">
    <property type="entry name" value="HEME BINDING PROTEIN"/>
    <property type="match status" value="1"/>
</dbReference>
<name>A0A7J7FSU3_CAMSI</name>
<reference evidence="2 3" key="2">
    <citation type="submission" date="2020-07" db="EMBL/GenBank/DDBJ databases">
        <title>Genome assembly of wild tea tree DASZ reveals pedigree and selection history of tea varieties.</title>
        <authorList>
            <person name="Zhang W."/>
        </authorList>
    </citation>
    <scope>NUCLEOTIDE SEQUENCE [LARGE SCALE GENOMIC DNA]</scope>
    <source>
        <strain evidence="3">cv. G240</strain>
        <tissue evidence="2">Leaf</tissue>
    </source>
</reference>
<dbReference type="Proteomes" id="UP000593564">
    <property type="component" value="Unassembled WGS sequence"/>
</dbReference>
<keyword evidence="3" id="KW-1185">Reference proteome</keyword>
<dbReference type="PANTHER" id="PTHR36044">
    <property type="entry name" value="HEME BINDING PROTEIN"/>
    <property type="match status" value="1"/>
</dbReference>
<reference evidence="3" key="1">
    <citation type="journal article" date="2020" name="Nat. Commun.">
        <title>Genome assembly of wild tea tree DASZ reveals pedigree and selection history of tea varieties.</title>
        <authorList>
            <person name="Zhang W."/>
            <person name="Zhang Y."/>
            <person name="Qiu H."/>
            <person name="Guo Y."/>
            <person name="Wan H."/>
            <person name="Zhang X."/>
            <person name="Scossa F."/>
            <person name="Alseekh S."/>
            <person name="Zhang Q."/>
            <person name="Wang P."/>
            <person name="Xu L."/>
            <person name="Schmidt M.H."/>
            <person name="Jia X."/>
            <person name="Li D."/>
            <person name="Zhu A."/>
            <person name="Guo F."/>
            <person name="Chen W."/>
            <person name="Ni D."/>
            <person name="Usadel B."/>
            <person name="Fernie A.R."/>
            <person name="Wen W."/>
        </authorList>
    </citation>
    <scope>NUCLEOTIDE SEQUENCE [LARGE SCALE GENOMIC DNA]</scope>
    <source>
        <strain evidence="3">cv. G240</strain>
    </source>
</reference>
<dbReference type="AlphaFoldDB" id="A0A7J7FSU3"/>
<accession>A0A7J7FSU3</accession>
<organism evidence="2 3">
    <name type="scientific">Camellia sinensis</name>
    <name type="common">Tea plant</name>
    <name type="synonym">Thea sinensis</name>
    <dbReference type="NCBI Taxonomy" id="4442"/>
    <lineage>
        <taxon>Eukaryota</taxon>
        <taxon>Viridiplantae</taxon>
        <taxon>Streptophyta</taxon>
        <taxon>Embryophyta</taxon>
        <taxon>Tracheophyta</taxon>
        <taxon>Spermatophyta</taxon>
        <taxon>Magnoliopsida</taxon>
        <taxon>eudicotyledons</taxon>
        <taxon>Gunneridae</taxon>
        <taxon>Pentapetalae</taxon>
        <taxon>asterids</taxon>
        <taxon>Ericales</taxon>
        <taxon>Theaceae</taxon>
        <taxon>Camellia</taxon>
    </lineage>
</organism>
<protein>
    <submittedName>
        <fullName evidence="2">Uncharacterized protein</fullName>
    </submittedName>
</protein>
<evidence type="ECO:0000313" key="3">
    <source>
        <dbReference type="Proteomes" id="UP000593564"/>
    </source>
</evidence>
<evidence type="ECO:0000256" key="1">
    <source>
        <dbReference type="SAM" id="SignalP"/>
    </source>
</evidence>